<feature type="transmembrane region" description="Helical" evidence="2">
    <location>
        <begin position="240"/>
        <end position="269"/>
    </location>
</feature>
<dbReference type="Proteomes" id="UP000006465">
    <property type="component" value="Chromosome"/>
</dbReference>
<proteinExistence type="predicted"/>
<dbReference type="RefSeq" id="WP_014732977.1">
    <property type="nucleotide sequence ID" value="NC_017945.3"/>
</dbReference>
<evidence type="ECO:0000313" key="3">
    <source>
        <dbReference type="EMBL" id="AFK16871.1"/>
    </source>
</evidence>
<keyword evidence="2" id="KW-0472">Membrane</keyword>
<organism evidence="3 4">
    <name type="scientific">Corynebacterium pseudotuberculosis 258</name>
    <dbReference type="NCBI Taxonomy" id="1168865"/>
    <lineage>
        <taxon>Bacteria</taxon>
        <taxon>Bacillati</taxon>
        <taxon>Actinomycetota</taxon>
        <taxon>Actinomycetes</taxon>
        <taxon>Mycobacteriales</taxon>
        <taxon>Corynebacteriaceae</taxon>
        <taxon>Corynebacterium</taxon>
    </lineage>
</organism>
<gene>
    <name evidence="3" type="ORF">CP258_06360</name>
</gene>
<feature type="transmembrane region" description="Helical" evidence="2">
    <location>
        <begin position="198"/>
        <end position="228"/>
    </location>
</feature>
<evidence type="ECO:0000256" key="2">
    <source>
        <dbReference type="SAM" id="Phobius"/>
    </source>
</evidence>
<feature type="transmembrane region" description="Helical" evidence="2">
    <location>
        <begin position="114"/>
        <end position="137"/>
    </location>
</feature>
<evidence type="ECO:0000256" key="1">
    <source>
        <dbReference type="SAM" id="MobiDB-lite"/>
    </source>
</evidence>
<accession>A0AAU8PR09</accession>
<feature type="transmembrane region" description="Helical" evidence="2">
    <location>
        <begin position="290"/>
        <end position="323"/>
    </location>
</feature>
<dbReference type="EMBL" id="CP003540">
    <property type="protein sequence ID" value="AFK16871.1"/>
    <property type="molecule type" value="Genomic_DNA"/>
</dbReference>
<feature type="region of interest" description="Disordered" evidence="1">
    <location>
        <begin position="1"/>
        <end position="44"/>
    </location>
</feature>
<reference evidence="3 4" key="1">
    <citation type="journal article" date="2013" name="J. Biotechnol.">
        <title>Genome sequence of Corynebacterium pseudotuberculosis biovar equi strain 258 and prediction of antigenic targets to improve biotechnological vaccine production.</title>
        <authorList>
            <person name="Soares S.C."/>
            <person name="Trost E."/>
            <person name="Ramos R.T."/>
            <person name="Carneiro A.R."/>
            <person name="Santos A.R."/>
            <person name="Pinto A.C."/>
            <person name="Barbosa E."/>
            <person name="Aburjaile F."/>
            <person name="Ali A."/>
            <person name="Diniz C.A."/>
            <person name="Hassan S.S."/>
            <person name="Fiaux K."/>
            <person name="Guimaraes L.C."/>
            <person name="Bakhtiar S.M."/>
            <person name="Pereira U."/>
            <person name="Almeida S.S."/>
            <person name="Abreu V.A."/>
            <person name="Rocha F.S."/>
            <person name="Dorella F.A."/>
            <person name="Miyoshi A."/>
            <person name="Silva A."/>
            <person name="Azevedo V."/>
            <person name="Tauch A."/>
        </authorList>
    </citation>
    <scope>NUCLEOTIDE SEQUENCE [LARGE SCALE GENOMIC DNA]</scope>
    <source>
        <strain evidence="3 4">258</strain>
    </source>
</reference>
<name>A0AAU8PR09_CORPS</name>
<feature type="transmembrane region" description="Helical" evidence="2">
    <location>
        <begin position="157"/>
        <end position="178"/>
    </location>
</feature>
<evidence type="ECO:0008006" key="5">
    <source>
        <dbReference type="Google" id="ProtNLM"/>
    </source>
</evidence>
<evidence type="ECO:0000313" key="4">
    <source>
        <dbReference type="Proteomes" id="UP000006465"/>
    </source>
</evidence>
<dbReference type="KEGG" id="coe:CP258_06360"/>
<protein>
    <recommendedName>
        <fullName evidence="5">Integral membrane protein</fullName>
    </recommendedName>
</protein>
<dbReference type="AlphaFoldDB" id="A0AAU8PR09"/>
<feature type="compositionally biased region" description="Basic and acidic residues" evidence="1">
    <location>
        <begin position="1"/>
        <end position="37"/>
    </location>
</feature>
<sequence>MSDRSDESGKSTGDHNKGGADDFRPYPEVNHPEDKPDFPYGVARSGENQTGSYNGYSVNAMSQTGDAADGYVYEKSMGREIHPDVDRFMVTSGSQLRIKSAIKYGFGITFSRPLLWIFGTFIFFLIVLGGSISMAMTTMFSQGNASSISAPENSDNVTFNIISSLIGMFLAAFLYQLLLRQIDGKSISFSAVFQKVNYWPTTLTLIVISVINFLILLLCSVVLGINLWKVSGALNDPQLIAYLLGGMAVYMFISLLIQPFVNFSAYYAADRRGGVKDALLWGVATGKKHYLRILGFLLLTGLISLVLMIFTLGLGMVIVVPAMYNATAHAYRQLAGGPYPKY</sequence>
<keyword evidence="2" id="KW-0812">Transmembrane</keyword>
<keyword evidence="2" id="KW-1133">Transmembrane helix</keyword>